<dbReference type="Pfam" id="PF00224">
    <property type="entry name" value="PK"/>
    <property type="match status" value="1"/>
</dbReference>
<dbReference type="GO" id="GO:0030955">
    <property type="term" value="F:potassium ion binding"/>
    <property type="evidence" value="ECO:0007669"/>
    <property type="project" value="InterPro"/>
</dbReference>
<comment type="cofactor">
    <cofactor evidence="1">
        <name>K(+)</name>
        <dbReference type="ChEBI" id="CHEBI:29103"/>
    </cofactor>
</comment>
<proteinExistence type="inferred from homology"/>
<evidence type="ECO:0000256" key="11">
    <source>
        <dbReference type="ARBA" id="ARBA00023152"/>
    </source>
</evidence>
<evidence type="ECO:0000256" key="7">
    <source>
        <dbReference type="ARBA" id="ARBA00022741"/>
    </source>
</evidence>
<organism evidence="16 17">
    <name type="scientific">Lyngbya aestuarii BL J</name>
    <dbReference type="NCBI Taxonomy" id="1348334"/>
    <lineage>
        <taxon>Bacteria</taxon>
        <taxon>Bacillati</taxon>
        <taxon>Cyanobacteriota</taxon>
        <taxon>Cyanophyceae</taxon>
        <taxon>Oscillatoriophycideae</taxon>
        <taxon>Oscillatoriales</taxon>
        <taxon>Microcoleaceae</taxon>
        <taxon>Lyngbya</taxon>
    </lineage>
</organism>
<dbReference type="GO" id="GO:0016301">
    <property type="term" value="F:kinase activity"/>
    <property type="evidence" value="ECO:0007669"/>
    <property type="project" value="UniProtKB-KW"/>
</dbReference>
<dbReference type="InterPro" id="IPR015806">
    <property type="entry name" value="Pyrv_Knase_insert_dom_sf"/>
</dbReference>
<dbReference type="InterPro" id="IPR015813">
    <property type="entry name" value="Pyrv/PenolPyrv_kinase-like_dom"/>
</dbReference>
<dbReference type="Gene3D" id="2.40.33.10">
    <property type="entry name" value="PK beta-barrel domain-like"/>
    <property type="match status" value="1"/>
</dbReference>
<feature type="coiled-coil region" evidence="14">
    <location>
        <begin position="3"/>
        <end position="30"/>
    </location>
</feature>
<evidence type="ECO:0000256" key="8">
    <source>
        <dbReference type="ARBA" id="ARBA00022777"/>
    </source>
</evidence>
<keyword evidence="7" id="KW-0547">Nucleotide-binding</keyword>
<comment type="catalytic activity">
    <reaction evidence="13">
        <text>pyruvate + ATP = phosphoenolpyruvate + ADP + H(+)</text>
        <dbReference type="Rhea" id="RHEA:18157"/>
        <dbReference type="ChEBI" id="CHEBI:15361"/>
        <dbReference type="ChEBI" id="CHEBI:15378"/>
        <dbReference type="ChEBI" id="CHEBI:30616"/>
        <dbReference type="ChEBI" id="CHEBI:58702"/>
        <dbReference type="ChEBI" id="CHEBI:456216"/>
        <dbReference type="EC" id="2.7.1.40"/>
    </reaction>
</comment>
<keyword evidence="11 13" id="KW-0324">Glycolysis</keyword>
<dbReference type="InterPro" id="IPR001697">
    <property type="entry name" value="Pyr_Knase"/>
</dbReference>
<evidence type="ECO:0000256" key="5">
    <source>
        <dbReference type="ARBA" id="ARBA00022679"/>
    </source>
</evidence>
<dbReference type="Gene3D" id="3.20.20.60">
    <property type="entry name" value="Phosphoenolpyruvate-binding domains"/>
    <property type="match status" value="1"/>
</dbReference>
<protein>
    <recommendedName>
        <fullName evidence="4 13">Pyruvate kinase</fullName>
        <ecNumber evidence="4 13">2.7.1.40</ecNumber>
    </recommendedName>
</protein>
<dbReference type="GO" id="GO:0004743">
    <property type="term" value="F:pyruvate kinase activity"/>
    <property type="evidence" value="ECO:0007669"/>
    <property type="project" value="UniProtKB-EC"/>
</dbReference>
<evidence type="ECO:0000256" key="12">
    <source>
        <dbReference type="ARBA" id="ARBA00023317"/>
    </source>
</evidence>
<accession>U7QFW4</accession>
<evidence type="ECO:0000256" key="1">
    <source>
        <dbReference type="ARBA" id="ARBA00001958"/>
    </source>
</evidence>
<sequence>MDNTNLTTLLKTLQELRQSVEQEGRELYEKWRPNITQRSFTISGLNLAHYLILRHHDLRPIQRSLMPLGLSSLGRCEGRVMENLDATIAALGTICQADLEKLPKPPSTRTFFRGERLLDRQTQELLGKSSSERRVRIMVTLPSDAAENYEFFVKILQGGVNCVRINCAHDSPKEWEAMIDNLRWAESETGKSCKLLMDLGGIHPRTADVITPENENRLHLGDRLFMSKNKPQPNGEFPFQTRCTIPEILDQVREGHTVWIDDGELGSRVKSVQEDGVILEVIQARPKKGEKLKNDKGMNFPDTEVYFDSLTEKDLQDLDFIADHTDIIGYSFVQEASDIKRLQQELEARNPGHEIGLIAKIETQVAIKNLPELIVQAAGHQPFGVMIARGDLAVQIGYQRLAEMQEEIMWMCEAAHIPVIWATQVLEHLAKTGIPLRSEVTDAAMAQRSECVMLNKGPFIEEAVTILDDVLTRMQAHQMKKTPQLRALHSWE</sequence>
<dbReference type="EMBL" id="AUZM01000060">
    <property type="protein sequence ID" value="ERT05331.1"/>
    <property type="molecule type" value="Genomic_DNA"/>
</dbReference>
<dbReference type="GO" id="GO:0000287">
    <property type="term" value="F:magnesium ion binding"/>
    <property type="evidence" value="ECO:0007669"/>
    <property type="project" value="InterPro"/>
</dbReference>
<evidence type="ECO:0000256" key="6">
    <source>
        <dbReference type="ARBA" id="ARBA00022723"/>
    </source>
</evidence>
<dbReference type="UniPathway" id="UPA00109">
    <property type="reaction ID" value="UER00188"/>
</dbReference>
<dbReference type="OrthoDB" id="9812123at2"/>
<dbReference type="InterPro" id="IPR040442">
    <property type="entry name" value="Pyrv_kinase-like_dom_sf"/>
</dbReference>
<evidence type="ECO:0000256" key="3">
    <source>
        <dbReference type="ARBA" id="ARBA00008663"/>
    </source>
</evidence>
<dbReference type="SUPFAM" id="SSF51621">
    <property type="entry name" value="Phosphoenolpyruvate/pyruvate domain"/>
    <property type="match status" value="1"/>
</dbReference>
<evidence type="ECO:0000256" key="4">
    <source>
        <dbReference type="ARBA" id="ARBA00012142"/>
    </source>
</evidence>
<dbReference type="Proteomes" id="UP000017127">
    <property type="component" value="Unassembled WGS sequence"/>
</dbReference>
<reference evidence="16 17" key="1">
    <citation type="journal article" date="2013" name="Front. Microbiol.">
        <title>Comparative genomic analyses of the cyanobacterium, Lyngbya aestuarii BL J, a powerful hydrogen producer.</title>
        <authorList>
            <person name="Kothari A."/>
            <person name="Vaughn M."/>
            <person name="Garcia-Pichel F."/>
        </authorList>
    </citation>
    <scope>NUCLEOTIDE SEQUENCE [LARGE SCALE GENOMIC DNA]</scope>
    <source>
        <strain evidence="16 17">BL J</strain>
    </source>
</reference>
<dbReference type="RefSeq" id="WP_023068394.1">
    <property type="nucleotide sequence ID" value="NZ_AUZM01000060.1"/>
</dbReference>
<keyword evidence="8 13" id="KW-0418">Kinase</keyword>
<evidence type="ECO:0000313" key="17">
    <source>
        <dbReference type="Proteomes" id="UP000017127"/>
    </source>
</evidence>
<keyword evidence="9" id="KW-0067">ATP-binding</keyword>
<feature type="domain" description="Pyruvate kinase barrel" evidence="15">
    <location>
        <begin position="133"/>
        <end position="455"/>
    </location>
</feature>
<dbReference type="EC" id="2.7.1.40" evidence="4 13"/>
<gene>
    <name evidence="16" type="ORF">M595_4695</name>
</gene>
<dbReference type="InterPro" id="IPR011037">
    <property type="entry name" value="Pyrv_Knase-like_insert_dom_sf"/>
</dbReference>
<dbReference type="PATRIC" id="fig|1348334.3.peg.4538"/>
<keyword evidence="12 16" id="KW-0670">Pyruvate</keyword>
<dbReference type="PRINTS" id="PR01050">
    <property type="entry name" value="PYRUVTKNASE"/>
</dbReference>
<evidence type="ECO:0000256" key="13">
    <source>
        <dbReference type="RuleBase" id="RU000504"/>
    </source>
</evidence>
<evidence type="ECO:0000256" key="2">
    <source>
        <dbReference type="ARBA" id="ARBA00004997"/>
    </source>
</evidence>
<name>U7QFW4_9CYAN</name>
<evidence type="ECO:0000313" key="16">
    <source>
        <dbReference type="EMBL" id="ERT05331.1"/>
    </source>
</evidence>
<keyword evidence="14" id="KW-0175">Coiled coil</keyword>
<comment type="pathway">
    <text evidence="2 13">Carbohydrate degradation; glycolysis; pyruvate from D-glyceraldehyde 3-phosphate: step 5/5.</text>
</comment>
<evidence type="ECO:0000256" key="9">
    <source>
        <dbReference type="ARBA" id="ARBA00022840"/>
    </source>
</evidence>
<keyword evidence="6" id="KW-0479">Metal-binding</keyword>
<evidence type="ECO:0000256" key="10">
    <source>
        <dbReference type="ARBA" id="ARBA00022842"/>
    </source>
</evidence>
<dbReference type="GO" id="GO:0005524">
    <property type="term" value="F:ATP binding"/>
    <property type="evidence" value="ECO:0007669"/>
    <property type="project" value="UniProtKB-KW"/>
</dbReference>
<keyword evidence="5 13" id="KW-0808">Transferase</keyword>
<dbReference type="InterPro" id="IPR015793">
    <property type="entry name" value="Pyrv_Knase_brl"/>
</dbReference>
<comment type="similarity">
    <text evidence="3 13">Belongs to the pyruvate kinase family.</text>
</comment>
<comment type="caution">
    <text evidence="16">The sequence shown here is derived from an EMBL/GenBank/DDBJ whole genome shotgun (WGS) entry which is preliminary data.</text>
</comment>
<dbReference type="SUPFAM" id="SSF50800">
    <property type="entry name" value="PK beta-barrel domain-like"/>
    <property type="match status" value="1"/>
</dbReference>
<dbReference type="AlphaFoldDB" id="U7QFW4"/>
<evidence type="ECO:0000259" key="15">
    <source>
        <dbReference type="Pfam" id="PF00224"/>
    </source>
</evidence>
<keyword evidence="10 13" id="KW-0460">Magnesium</keyword>
<evidence type="ECO:0000256" key="14">
    <source>
        <dbReference type="SAM" id="Coils"/>
    </source>
</evidence>
<keyword evidence="17" id="KW-1185">Reference proteome</keyword>
<dbReference type="PANTHER" id="PTHR11817">
    <property type="entry name" value="PYRUVATE KINASE"/>
    <property type="match status" value="1"/>
</dbReference>